<organism evidence="5 6">
    <name type="scientific">Lactuca saligna</name>
    <name type="common">Willowleaf lettuce</name>
    <dbReference type="NCBI Taxonomy" id="75948"/>
    <lineage>
        <taxon>Eukaryota</taxon>
        <taxon>Viridiplantae</taxon>
        <taxon>Streptophyta</taxon>
        <taxon>Embryophyta</taxon>
        <taxon>Tracheophyta</taxon>
        <taxon>Spermatophyta</taxon>
        <taxon>Magnoliopsida</taxon>
        <taxon>eudicotyledons</taxon>
        <taxon>Gunneridae</taxon>
        <taxon>Pentapetalae</taxon>
        <taxon>asterids</taxon>
        <taxon>campanulids</taxon>
        <taxon>Asterales</taxon>
        <taxon>Asteraceae</taxon>
        <taxon>Cichorioideae</taxon>
        <taxon>Cichorieae</taxon>
        <taxon>Lactucinae</taxon>
        <taxon>Lactuca</taxon>
    </lineage>
</organism>
<feature type="compositionally biased region" description="Pro residues" evidence="3">
    <location>
        <begin position="36"/>
        <end position="46"/>
    </location>
</feature>
<evidence type="ECO:0008006" key="7">
    <source>
        <dbReference type="Google" id="ProtNLM"/>
    </source>
</evidence>
<evidence type="ECO:0000256" key="3">
    <source>
        <dbReference type="SAM" id="MobiDB-lite"/>
    </source>
</evidence>
<sequence>MFQPRETNPHFQPRIQRPAQTNEHTDGSTLPTRFKPSPPSPSPTVPILPRSQRPDSHLPVPLPVQVPLPVTVPARAPQHSRPSPISHQRFGVPHYPSPSLHVPPQRRTKRLTWLVAICCVFFWIIIILGGLILLIVYLAYRPHYPKFDITSASLNAAYLDLGYLLNGDMTLLANFTNPNKKVNVEFRYMVINLYFEGTLIAARYVEPLSVSPKGYKLRDVHMVSSQIPFSRRHVAQLNEQIQTGRIMFEAKSFLRTTSNLGGFFRYSYWLYGHCKFVVSGPPSGILVAKKCETKR</sequence>
<dbReference type="PANTHER" id="PTHR31234">
    <property type="entry name" value="LATE EMBRYOGENESIS ABUNDANT (LEA) HYDROXYPROLINE-RICH GLYCOPROTEIN FAMILY"/>
    <property type="match status" value="1"/>
</dbReference>
<dbReference type="Proteomes" id="UP001177003">
    <property type="component" value="Chromosome 4"/>
</dbReference>
<name>A0AA35YQH7_LACSI</name>
<gene>
    <name evidence="5" type="ORF">LSALG_LOCUS18132</name>
</gene>
<protein>
    <recommendedName>
        <fullName evidence="7">Late embryogenesis abundant protein LEA-2 subgroup domain-containing protein</fullName>
    </recommendedName>
</protein>
<evidence type="ECO:0000313" key="6">
    <source>
        <dbReference type="Proteomes" id="UP001177003"/>
    </source>
</evidence>
<dbReference type="AlphaFoldDB" id="A0AA35YQH7"/>
<feature type="transmembrane region" description="Helical" evidence="4">
    <location>
        <begin position="113"/>
        <end position="140"/>
    </location>
</feature>
<evidence type="ECO:0000256" key="1">
    <source>
        <dbReference type="ARBA" id="ARBA00004370"/>
    </source>
</evidence>
<feature type="compositionally biased region" description="Polar residues" evidence="3">
    <location>
        <begin position="18"/>
        <end position="31"/>
    </location>
</feature>
<dbReference type="EMBL" id="OX465080">
    <property type="protein sequence ID" value="CAI9278251.1"/>
    <property type="molecule type" value="Genomic_DNA"/>
</dbReference>
<keyword evidence="2 4" id="KW-0472">Membrane</keyword>
<accession>A0AA35YQH7</accession>
<evidence type="ECO:0000256" key="2">
    <source>
        <dbReference type="ARBA" id="ARBA00023136"/>
    </source>
</evidence>
<dbReference type="GO" id="GO:0098542">
    <property type="term" value="P:defense response to other organism"/>
    <property type="evidence" value="ECO:0007669"/>
    <property type="project" value="InterPro"/>
</dbReference>
<dbReference type="InterPro" id="IPR044839">
    <property type="entry name" value="NDR1-like"/>
</dbReference>
<keyword evidence="4" id="KW-1133">Transmembrane helix</keyword>
<proteinExistence type="predicted"/>
<feature type="compositionally biased region" description="Polar residues" evidence="3">
    <location>
        <begin position="1"/>
        <end position="10"/>
    </location>
</feature>
<keyword evidence="4" id="KW-0812">Transmembrane</keyword>
<evidence type="ECO:0000256" key="4">
    <source>
        <dbReference type="SAM" id="Phobius"/>
    </source>
</evidence>
<feature type="region of interest" description="Disordered" evidence="3">
    <location>
        <begin position="1"/>
        <end position="55"/>
    </location>
</feature>
<dbReference type="GO" id="GO:0005886">
    <property type="term" value="C:plasma membrane"/>
    <property type="evidence" value="ECO:0007669"/>
    <property type="project" value="TreeGrafter"/>
</dbReference>
<reference evidence="5" key="1">
    <citation type="submission" date="2023-04" db="EMBL/GenBank/DDBJ databases">
        <authorList>
            <person name="Vijverberg K."/>
            <person name="Xiong W."/>
            <person name="Schranz E."/>
        </authorList>
    </citation>
    <scope>NUCLEOTIDE SEQUENCE</scope>
</reference>
<comment type="subcellular location">
    <subcellularLocation>
        <location evidence="1">Membrane</location>
    </subcellularLocation>
</comment>
<evidence type="ECO:0000313" key="5">
    <source>
        <dbReference type="EMBL" id="CAI9278251.1"/>
    </source>
</evidence>
<dbReference type="PANTHER" id="PTHR31234:SF42">
    <property type="entry name" value="LATE EMBRYOGENESIS ABUNDANT (LEA) HYDROXYPROLINE-RICH GLYCOPROTEIN FAMILY"/>
    <property type="match status" value="1"/>
</dbReference>
<keyword evidence="6" id="KW-1185">Reference proteome</keyword>